<organism evidence="3 4">
    <name type="scientific">Brenthis ino</name>
    <name type="common">lesser marbled fritillary</name>
    <dbReference type="NCBI Taxonomy" id="405034"/>
    <lineage>
        <taxon>Eukaryota</taxon>
        <taxon>Metazoa</taxon>
        <taxon>Ecdysozoa</taxon>
        <taxon>Arthropoda</taxon>
        <taxon>Hexapoda</taxon>
        <taxon>Insecta</taxon>
        <taxon>Pterygota</taxon>
        <taxon>Neoptera</taxon>
        <taxon>Endopterygota</taxon>
        <taxon>Lepidoptera</taxon>
        <taxon>Glossata</taxon>
        <taxon>Ditrysia</taxon>
        <taxon>Papilionoidea</taxon>
        <taxon>Nymphalidae</taxon>
        <taxon>Heliconiinae</taxon>
        <taxon>Argynnini</taxon>
        <taxon>Brenthis</taxon>
    </lineage>
</organism>
<dbReference type="InterPro" id="IPR036055">
    <property type="entry name" value="LDL_receptor-like_sf"/>
</dbReference>
<dbReference type="InterPro" id="IPR023415">
    <property type="entry name" value="LDLR_class-A_CS"/>
</dbReference>
<dbReference type="OrthoDB" id="2019384at2759"/>
<evidence type="ECO:0000256" key="2">
    <source>
        <dbReference type="SAM" id="MobiDB-lite"/>
    </source>
</evidence>
<dbReference type="AlphaFoldDB" id="A0A8J9VR60"/>
<name>A0A8J9VR60_9NEOP</name>
<feature type="region of interest" description="Disordered" evidence="2">
    <location>
        <begin position="49"/>
        <end position="77"/>
    </location>
</feature>
<dbReference type="CDD" id="cd00112">
    <property type="entry name" value="LDLa"/>
    <property type="match status" value="1"/>
</dbReference>
<evidence type="ECO:0000313" key="3">
    <source>
        <dbReference type="EMBL" id="CAH0716592.1"/>
    </source>
</evidence>
<accession>A0A8J9VR60</accession>
<evidence type="ECO:0000256" key="1">
    <source>
        <dbReference type="ARBA" id="ARBA00023157"/>
    </source>
</evidence>
<feature type="compositionally biased region" description="Acidic residues" evidence="2">
    <location>
        <begin position="54"/>
        <end position="75"/>
    </location>
</feature>
<dbReference type="PROSITE" id="PS01209">
    <property type="entry name" value="LDLRA_1"/>
    <property type="match status" value="1"/>
</dbReference>
<sequence>MKTTPAEDIYWEGEDDLANEFLEVDGSDTGIGSHLNRFKRQAWNLFSWSTPAPDNEENFTEDEELERNEDNDTEFVEGSGLSDVVETELKEICPDNEFRCDETRCIAADKRCDRVQDCDDAADEIDCSG</sequence>
<keyword evidence="1" id="KW-1015">Disulfide bond</keyword>
<keyword evidence="4" id="KW-1185">Reference proteome</keyword>
<dbReference type="EMBL" id="OV170231">
    <property type="protein sequence ID" value="CAH0716592.1"/>
    <property type="molecule type" value="Genomic_DNA"/>
</dbReference>
<gene>
    <name evidence="3" type="ORF">BINO364_LOCUS3329</name>
</gene>
<dbReference type="SMART" id="SM00192">
    <property type="entry name" value="LDLa"/>
    <property type="match status" value="1"/>
</dbReference>
<dbReference type="Proteomes" id="UP000838878">
    <property type="component" value="Chromosome 11"/>
</dbReference>
<dbReference type="InterPro" id="IPR002172">
    <property type="entry name" value="LDrepeatLR_classA_rpt"/>
</dbReference>
<reference evidence="3" key="1">
    <citation type="submission" date="2021-12" db="EMBL/GenBank/DDBJ databases">
        <authorList>
            <person name="Martin H S."/>
        </authorList>
    </citation>
    <scope>NUCLEOTIDE SEQUENCE</scope>
</reference>
<dbReference type="Gene3D" id="4.10.400.10">
    <property type="entry name" value="Low-density Lipoprotein Receptor"/>
    <property type="match status" value="1"/>
</dbReference>
<protein>
    <submittedName>
        <fullName evidence="3">Uncharacterized protein</fullName>
    </submittedName>
</protein>
<feature type="non-terminal residue" evidence="3">
    <location>
        <position position="129"/>
    </location>
</feature>
<dbReference type="Pfam" id="PF00057">
    <property type="entry name" value="Ldl_recept_a"/>
    <property type="match status" value="1"/>
</dbReference>
<proteinExistence type="predicted"/>
<dbReference type="SUPFAM" id="SSF57424">
    <property type="entry name" value="LDL receptor-like module"/>
    <property type="match status" value="1"/>
</dbReference>
<evidence type="ECO:0000313" key="4">
    <source>
        <dbReference type="Proteomes" id="UP000838878"/>
    </source>
</evidence>